<name>A0AAW2XHE5_9LAMI</name>
<comment type="caution">
    <text evidence="9">The sequence shown here is derived from an EMBL/GenBank/DDBJ whole genome shotgun (WGS) entry which is preliminary data.</text>
</comment>
<accession>A0AAW2XHE5</accession>
<evidence type="ECO:0000256" key="5">
    <source>
        <dbReference type="ARBA" id="ARBA00022723"/>
    </source>
</evidence>
<reference evidence="9" key="2">
    <citation type="journal article" date="2024" name="Plant">
        <title>Genomic evolution and insights into agronomic trait innovations of Sesamum species.</title>
        <authorList>
            <person name="Miao H."/>
            <person name="Wang L."/>
            <person name="Qu L."/>
            <person name="Liu H."/>
            <person name="Sun Y."/>
            <person name="Le M."/>
            <person name="Wang Q."/>
            <person name="Wei S."/>
            <person name="Zheng Y."/>
            <person name="Lin W."/>
            <person name="Duan Y."/>
            <person name="Cao H."/>
            <person name="Xiong S."/>
            <person name="Wang X."/>
            <person name="Wei L."/>
            <person name="Li C."/>
            <person name="Ma Q."/>
            <person name="Ju M."/>
            <person name="Zhao R."/>
            <person name="Li G."/>
            <person name="Mu C."/>
            <person name="Tian Q."/>
            <person name="Mei H."/>
            <person name="Zhang T."/>
            <person name="Gao T."/>
            <person name="Zhang H."/>
        </authorList>
    </citation>
    <scope>NUCLEOTIDE SEQUENCE</scope>
    <source>
        <strain evidence="9">KEN1</strain>
    </source>
</reference>
<dbReference type="PANTHER" id="PTHR22930">
    <property type="match status" value="1"/>
</dbReference>
<evidence type="ECO:0000256" key="3">
    <source>
        <dbReference type="ARBA" id="ARBA00006958"/>
    </source>
</evidence>
<comment type="cofactor">
    <cofactor evidence="1">
        <name>a divalent metal cation</name>
        <dbReference type="ChEBI" id="CHEBI:60240"/>
    </cofactor>
</comment>
<protein>
    <recommendedName>
        <fullName evidence="8">DDE Tnp4 domain-containing protein</fullName>
    </recommendedName>
</protein>
<evidence type="ECO:0000256" key="2">
    <source>
        <dbReference type="ARBA" id="ARBA00004123"/>
    </source>
</evidence>
<organism evidence="9">
    <name type="scientific">Sesamum latifolium</name>
    <dbReference type="NCBI Taxonomy" id="2727402"/>
    <lineage>
        <taxon>Eukaryota</taxon>
        <taxon>Viridiplantae</taxon>
        <taxon>Streptophyta</taxon>
        <taxon>Embryophyta</taxon>
        <taxon>Tracheophyta</taxon>
        <taxon>Spermatophyta</taxon>
        <taxon>Magnoliopsida</taxon>
        <taxon>eudicotyledons</taxon>
        <taxon>Gunneridae</taxon>
        <taxon>Pentapetalae</taxon>
        <taxon>asterids</taxon>
        <taxon>lamiids</taxon>
        <taxon>Lamiales</taxon>
        <taxon>Pedaliaceae</taxon>
        <taxon>Sesamum</taxon>
    </lineage>
</organism>
<dbReference type="InterPro" id="IPR045249">
    <property type="entry name" value="HARBI1-like"/>
</dbReference>
<reference evidence="9" key="1">
    <citation type="submission" date="2020-06" db="EMBL/GenBank/DDBJ databases">
        <authorList>
            <person name="Li T."/>
            <person name="Hu X."/>
            <person name="Zhang T."/>
            <person name="Song X."/>
            <person name="Zhang H."/>
            <person name="Dai N."/>
            <person name="Sheng W."/>
            <person name="Hou X."/>
            <person name="Wei L."/>
        </authorList>
    </citation>
    <scope>NUCLEOTIDE SEQUENCE</scope>
    <source>
        <strain evidence="9">KEN1</strain>
        <tissue evidence="9">Leaf</tissue>
    </source>
</reference>
<dbReference type="GO" id="GO:0046872">
    <property type="term" value="F:metal ion binding"/>
    <property type="evidence" value="ECO:0007669"/>
    <property type="project" value="UniProtKB-KW"/>
</dbReference>
<evidence type="ECO:0000259" key="8">
    <source>
        <dbReference type="Pfam" id="PF13359"/>
    </source>
</evidence>
<keyword evidence="4" id="KW-0540">Nuclease</keyword>
<evidence type="ECO:0000256" key="6">
    <source>
        <dbReference type="ARBA" id="ARBA00022801"/>
    </source>
</evidence>
<dbReference type="AlphaFoldDB" id="A0AAW2XHE5"/>
<evidence type="ECO:0000256" key="7">
    <source>
        <dbReference type="ARBA" id="ARBA00023242"/>
    </source>
</evidence>
<dbReference type="EMBL" id="JACGWN010000004">
    <property type="protein sequence ID" value="KAL0453595.1"/>
    <property type="molecule type" value="Genomic_DNA"/>
</dbReference>
<keyword evidence="7" id="KW-0539">Nucleus</keyword>
<keyword evidence="5" id="KW-0479">Metal-binding</keyword>
<keyword evidence="6" id="KW-0378">Hydrolase</keyword>
<comment type="subcellular location">
    <subcellularLocation>
        <location evidence="2">Nucleus</location>
    </subcellularLocation>
</comment>
<proteinExistence type="inferred from homology"/>
<dbReference type="GO" id="GO:0005634">
    <property type="term" value="C:nucleus"/>
    <property type="evidence" value="ECO:0007669"/>
    <property type="project" value="UniProtKB-SubCell"/>
</dbReference>
<evidence type="ECO:0000313" key="9">
    <source>
        <dbReference type="EMBL" id="KAL0453595.1"/>
    </source>
</evidence>
<dbReference type="Pfam" id="PF13359">
    <property type="entry name" value="DDE_Tnp_4"/>
    <property type="match status" value="1"/>
</dbReference>
<dbReference type="GO" id="GO:0004518">
    <property type="term" value="F:nuclease activity"/>
    <property type="evidence" value="ECO:0007669"/>
    <property type="project" value="UniProtKB-KW"/>
</dbReference>
<evidence type="ECO:0000256" key="4">
    <source>
        <dbReference type="ARBA" id="ARBA00022722"/>
    </source>
</evidence>
<comment type="similarity">
    <text evidence="3">Belongs to the HARBI1 family.</text>
</comment>
<feature type="domain" description="DDE Tnp4" evidence="8">
    <location>
        <begin position="7"/>
        <end position="83"/>
    </location>
</feature>
<evidence type="ECO:0000256" key="1">
    <source>
        <dbReference type="ARBA" id="ARBA00001968"/>
    </source>
</evidence>
<dbReference type="GO" id="GO:0016787">
    <property type="term" value="F:hydrolase activity"/>
    <property type="evidence" value="ECO:0007669"/>
    <property type="project" value="UniProtKB-KW"/>
</dbReference>
<dbReference type="PANTHER" id="PTHR22930:SF281">
    <property type="entry name" value="NUCLEASE"/>
    <property type="match status" value="1"/>
</dbReference>
<sequence>MYVCASDKARYRTRKGSIAINMLGVCDTEMRFIYILCGWEGSAADSRVLRDAINRPKSLRIPRGYYYLVDCGYANGEGLLAPYN</sequence>
<dbReference type="InterPro" id="IPR027806">
    <property type="entry name" value="HARBI1_dom"/>
</dbReference>
<gene>
    <name evidence="9" type="ORF">Slati_1337600</name>
</gene>